<reference evidence="14 15" key="1">
    <citation type="submission" date="2013-02" db="EMBL/GenBank/DDBJ databases">
        <title>Genome sequence of Candida maltosa Xu316, a potential industrial strain for xylitol and ethanol production.</title>
        <authorList>
            <person name="Yu J."/>
            <person name="Wang Q."/>
            <person name="Geng X."/>
            <person name="Bao W."/>
            <person name="He P."/>
            <person name="Cai J."/>
        </authorList>
    </citation>
    <scope>NUCLEOTIDE SEQUENCE [LARGE SCALE GENOMIC DNA]</scope>
    <source>
        <strain evidence="15">Xu316</strain>
    </source>
</reference>
<dbReference type="PANTHER" id="PTHR10978:SF5">
    <property type="entry name" value="SUCCINATE DEHYDROGENASE CYTOCHROME B560 SUBUNIT, MITOCHONDRIAL"/>
    <property type="match status" value="1"/>
</dbReference>
<keyword evidence="3" id="KW-0349">Heme</keyword>
<dbReference type="OMA" id="LTWMLSG"/>
<dbReference type="Proteomes" id="UP000011777">
    <property type="component" value="Unassembled WGS sequence"/>
</dbReference>
<evidence type="ECO:0000256" key="8">
    <source>
        <dbReference type="ARBA" id="ARBA00022946"/>
    </source>
</evidence>
<dbReference type="PROSITE" id="PS01000">
    <property type="entry name" value="SDH_CYT_1"/>
    <property type="match status" value="1"/>
</dbReference>
<dbReference type="GO" id="GO:0005743">
    <property type="term" value="C:mitochondrial inner membrane"/>
    <property type="evidence" value="ECO:0007669"/>
    <property type="project" value="UniProtKB-SubCell"/>
</dbReference>
<dbReference type="SUPFAM" id="SSF81343">
    <property type="entry name" value="Fumarate reductase respiratory complex transmembrane subunits"/>
    <property type="match status" value="1"/>
</dbReference>
<dbReference type="InterPro" id="IPR034804">
    <property type="entry name" value="SQR/QFR_C/D"/>
</dbReference>
<evidence type="ECO:0000256" key="10">
    <source>
        <dbReference type="ARBA" id="ARBA00023004"/>
    </source>
</evidence>
<feature type="transmembrane region" description="Helical" evidence="13">
    <location>
        <begin position="80"/>
        <end position="101"/>
    </location>
</feature>
<keyword evidence="10" id="KW-0408">Iron</keyword>
<evidence type="ECO:0000256" key="4">
    <source>
        <dbReference type="ARBA" id="ARBA00022692"/>
    </source>
</evidence>
<dbReference type="InterPro" id="IPR018495">
    <property type="entry name" value="Succ_DH_cyt_bsu_CS"/>
</dbReference>
<keyword evidence="9 13" id="KW-1133">Transmembrane helix</keyword>
<dbReference type="GO" id="GO:0048038">
    <property type="term" value="F:quinone binding"/>
    <property type="evidence" value="ECO:0007669"/>
    <property type="project" value="UniProtKB-KW"/>
</dbReference>
<evidence type="ECO:0000313" key="15">
    <source>
        <dbReference type="Proteomes" id="UP000011777"/>
    </source>
</evidence>
<dbReference type="Gene3D" id="1.20.1300.10">
    <property type="entry name" value="Fumarate reductase/succinate dehydrogenase, transmembrane subunit"/>
    <property type="match status" value="1"/>
</dbReference>
<feature type="transmembrane region" description="Helical" evidence="13">
    <location>
        <begin position="155"/>
        <end position="175"/>
    </location>
</feature>
<dbReference type="InterPro" id="IPR014314">
    <property type="entry name" value="Succ_DH_cytb556"/>
</dbReference>
<dbReference type="FunFam" id="1.20.1300.10:FF:000008">
    <property type="entry name" value="Succinate dehydrogenase cytochrome b560 subunit"/>
    <property type="match status" value="1"/>
</dbReference>
<comment type="caution">
    <text evidence="14">The sequence shown here is derived from an EMBL/GenBank/DDBJ whole genome shotgun (WGS) entry which is preliminary data.</text>
</comment>
<gene>
    <name evidence="14" type="ORF">G210_5328</name>
</gene>
<name>M3IWF2_CANMX</name>
<evidence type="ECO:0000256" key="6">
    <source>
        <dbReference type="ARBA" id="ARBA00022723"/>
    </source>
</evidence>
<evidence type="ECO:0000256" key="3">
    <source>
        <dbReference type="ARBA" id="ARBA00022617"/>
    </source>
</evidence>
<dbReference type="GO" id="GO:0046872">
    <property type="term" value="F:metal ion binding"/>
    <property type="evidence" value="ECO:0007669"/>
    <property type="project" value="UniProtKB-KW"/>
</dbReference>
<dbReference type="GO" id="GO:0009055">
    <property type="term" value="F:electron transfer activity"/>
    <property type="evidence" value="ECO:0007669"/>
    <property type="project" value="InterPro"/>
</dbReference>
<keyword evidence="11" id="KW-0496">Mitochondrion</keyword>
<protein>
    <submittedName>
        <fullName evidence="14">Succinate dehydrogenase cytochrome B subunit</fullName>
    </submittedName>
</protein>
<dbReference type="eggNOG" id="KOG0449">
    <property type="taxonomic scope" value="Eukaryota"/>
</dbReference>
<keyword evidence="4 13" id="KW-0812">Transmembrane</keyword>
<comment type="similarity">
    <text evidence="2">Belongs to the cytochrome b560 family.</text>
</comment>
<evidence type="ECO:0000256" key="5">
    <source>
        <dbReference type="ARBA" id="ARBA00022719"/>
    </source>
</evidence>
<evidence type="ECO:0000256" key="11">
    <source>
        <dbReference type="ARBA" id="ARBA00023128"/>
    </source>
</evidence>
<evidence type="ECO:0000256" key="1">
    <source>
        <dbReference type="ARBA" id="ARBA00004448"/>
    </source>
</evidence>
<dbReference type="GO" id="GO:0006121">
    <property type="term" value="P:mitochondrial electron transport, succinate to ubiquinone"/>
    <property type="evidence" value="ECO:0007669"/>
    <property type="project" value="TreeGrafter"/>
</dbReference>
<dbReference type="AlphaFoldDB" id="M3IWF2"/>
<evidence type="ECO:0000256" key="9">
    <source>
        <dbReference type="ARBA" id="ARBA00022989"/>
    </source>
</evidence>
<keyword evidence="5" id="KW-0874">Quinone</keyword>
<keyword evidence="7" id="KW-0999">Mitochondrion inner membrane</keyword>
<accession>M3IWF2</accession>
<dbReference type="GO" id="GO:0006099">
    <property type="term" value="P:tricarboxylic acid cycle"/>
    <property type="evidence" value="ECO:0007669"/>
    <property type="project" value="InterPro"/>
</dbReference>
<dbReference type="InterPro" id="IPR000701">
    <property type="entry name" value="SuccDH_FuR_B_TM-su"/>
</dbReference>
<dbReference type="OrthoDB" id="588261at2759"/>
<evidence type="ECO:0000256" key="2">
    <source>
        <dbReference type="ARBA" id="ARBA00007244"/>
    </source>
</evidence>
<keyword evidence="12 13" id="KW-0472">Membrane</keyword>
<evidence type="ECO:0000256" key="13">
    <source>
        <dbReference type="SAM" id="Phobius"/>
    </source>
</evidence>
<sequence>MISRIGLLRKPTLNVLSRNVIKSQSLQLRFYSTPSAKTTDAEAEDILVAQRRNRPISPHLAIYQPQITWVLSSFHRITGVAMAGAFYALTCTFAATSVLGVPFDTASLVSAFTSLPTVLQYGVKALCAYPFVFHVGNGIRHLIWDFGRELTLPGVYRTGYAVLAATGIIGSYLAFLW</sequence>
<dbReference type="NCBIfam" id="TIGR02970">
    <property type="entry name" value="succ_dehyd_cytB"/>
    <property type="match status" value="1"/>
</dbReference>
<feature type="transmembrane region" description="Helical" evidence="13">
    <location>
        <begin position="121"/>
        <end position="143"/>
    </location>
</feature>
<keyword evidence="8" id="KW-0809">Transit peptide</keyword>
<dbReference type="EMBL" id="AOGT01000051">
    <property type="protein sequence ID" value="EMG50991.1"/>
    <property type="molecule type" value="Genomic_DNA"/>
</dbReference>
<proteinExistence type="inferred from homology"/>
<dbReference type="Pfam" id="PF01127">
    <property type="entry name" value="Sdh_cyt"/>
    <property type="match status" value="1"/>
</dbReference>
<dbReference type="STRING" id="1245528.M3IWF2"/>
<dbReference type="PANTHER" id="PTHR10978">
    <property type="entry name" value="SUCCINATE DEHYDROGENASE CYTOCHROME B560 SUBUNIT"/>
    <property type="match status" value="1"/>
</dbReference>
<keyword evidence="6" id="KW-0479">Metal-binding</keyword>
<dbReference type="PROSITE" id="PS01001">
    <property type="entry name" value="SDH_CYT_2"/>
    <property type="match status" value="1"/>
</dbReference>
<dbReference type="HOGENOM" id="CLU_094691_0_0_1"/>
<evidence type="ECO:0000256" key="12">
    <source>
        <dbReference type="ARBA" id="ARBA00023136"/>
    </source>
</evidence>
<keyword evidence="15" id="KW-1185">Reference proteome</keyword>
<evidence type="ECO:0000313" key="14">
    <source>
        <dbReference type="EMBL" id="EMG50991.1"/>
    </source>
</evidence>
<evidence type="ECO:0000256" key="7">
    <source>
        <dbReference type="ARBA" id="ARBA00022792"/>
    </source>
</evidence>
<comment type="subcellular location">
    <subcellularLocation>
        <location evidence="1">Mitochondrion inner membrane</location>
        <topology evidence="1">Multi-pass membrane protein</topology>
    </subcellularLocation>
</comment>
<dbReference type="CDD" id="cd03499">
    <property type="entry name" value="SQR_TypeC_SdhC"/>
    <property type="match status" value="1"/>
</dbReference>
<organism evidence="14 15">
    <name type="scientific">Candida maltosa (strain Xu316)</name>
    <name type="common">Yeast</name>
    <dbReference type="NCBI Taxonomy" id="1245528"/>
    <lineage>
        <taxon>Eukaryota</taxon>
        <taxon>Fungi</taxon>
        <taxon>Dikarya</taxon>
        <taxon>Ascomycota</taxon>
        <taxon>Saccharomycotina</taxon>
        <taxon>Pichiomycetes</taxon>
        <taxon>Debaryomycetaceae</taxon>
        <taxon>Candida/Lodderomyces clade</taxon>
        <taxon>Candida</taxon>
    </lineage>
</organism>